<evidence type="ECO:0000313" key="3">
    <source>
        <dbReference type="Proteomes" id="UP001221898"/>
    </source>
</evidence>
<keyword evidence="3" id="KW-1185">Reference proteome</keyword>
<organism evidence="2 3">
    <name type="scientific">Aldrovandia affinis</name>
    <dbReference type="NCBI Taxonomy" id="143900"/>
    <lineage>
        <taxon>Eukaryota</taxon>
        <taxon>Metazoa</taxon>
        <taxon>Chordata</taxon>
        <taxon>Craniata</taxon>
        <taxon>Vertebrata</taxon>
        <taxon>Euteleostomi</taxon>
        <taxon>Actinopterygii</taxon>
        <taxon>Neopterygii</taxon>
        <taxon>Teleostei</taxon>
        <taxon>Notacanthiformes</taxon>
        <taxon>Halosauridae</taxon>
        <taxon>Aldrovandia</taxon>
    </lineage>
</organism>
<comment type="caution">
    <text evidence="2">The sequence shown here is derived from an EMBL/GenBank/DDBJ whole genome shotgun (WGS) entry which is preliminary data.</text>
</comment>
<proteinExistence type="predicted"/>
<dbReference type="AlphaFoldDB" id="A0AAD7X438"/>
<reference evidence="2" key="1">
    <citation type="journal article" date="2023" name="Science">
        <title>Genome structures resolve the early diversification of teleost fishes.</title>
        <authorList>
            <person name="Parey E."/>
            <person name="Louis A."/>
            <person name="Montfort J."/>
            <person name="Bouchez O."/>
            <person name="Roques C."/>
            <person name="Iampietro C."/>
            <person name="Lluch J."/>
            <person name="Castinel A."/>
            <person name="Donnadieu C."/>
            <person name="Desvignes T."/>
            <person name="Floi Bucao C."/>
            <person name="Jouanno E."/>
            <person name="Wen M."/>
            <person name="Mejri S."/>
            <person name="Dirks R."/>
            <person name="Jansen H."/>
            <person name="Henkel C."/>
            <person name="Chen W.J."/>
            <person name="Zahm M."/>
            <person name="Cabau C."/>
            <person name="Klopp C."/>
            <person name="Thompson A.W."/>
            <person name="Robinson-Rechavi M."/>
            <person name="Braasch I."/>
            <person name="Lecointre G."/>
            <person name="Bobe J."/>
            <person name="Postlethwait J.H."/>
            <person name="Berthelot C."/>
            <person name="Roest Crollius H."/>
            <person name="Guiguen Y."/>
        </authorList>
    </citation>
    <scope>NUCLEOTIDE SEQUENCE</scope>
    <source>
        <strain evidence="2">NC1722</strain>
    </source>
</reference>
<feature type="compositionally biased region" description="Gly residues" evidence="1">
    <location>
        <begin position="69"/>
        <end position="80"/>
    </location>
</feature>
<feature type="region of interest" description="Disordered" evidence="1">
    <location>
        <begin position="155"/>
        <end position="174"/>
    </location>
</feature>
<feature type="region of interest" description="Disordered" evidence="1">
    <location>
        <begin position="24"/>
        <end position="86"/>
    </location>
</feature>
<gene>
    <name evidence="2" type="ORF">AAFF_G00141030</name>
</gene>
<feature type="compositionally biased region" description="Polar residues" evidence="1">
    <location>
        <begin position="27"/>
        <end position="41"/>
    </location>
</feature>
<name>A0AAD7X438_9TELE</name>
<accession>A0AAD7X438</accession>
<feature type="compositionally biased region" description="Basic residues" evidence="1">
    <location>
        <begin position="57"/>
        <end position="67"/>
    </location>
</feature>
<sequence>MSSGPLWDPTPPPLHVKPIHRRAEPNAAQTVACNGNGSQRAARSEAAGPEVTSSLGSRHHRARRVGRGNKSGEGSEGIGSGAHQERVLSAPITVCHELGRENSPFRVNAALAETALRDQTACVSLHRMSAHLQHTHVDSTGRLENAPKQLHLACRRENAASQTSTGPAAKIPQP</sequence>
<protein>
    <submittedName>
        <fullName evidence="2">Uncharacterized protein</fullName>
    </submittedName>
</protein>
<evidence type="ECO:0000256" key="1">
    <source>
        <dbReference type="SAM" id="MobiDB-lite"/>
    </source>
</evidence>
<evidence type="ECO:0000313" key="2">
    <source>
        <dbReference type="EMBL" id="KAJ8418394.1"/>
    </source>
</evidence>
<dbReference type="Proteomes" id="UP001221898">
    <property type="component" value="Unassembled WGS sequence"/>
</dbReference>
<dbReference type="EMBL" id="JAINUG010000002">
    <property type="protein sequence ID" value="KAJ8418394.1"/>
    <property type="molecule type" value="Genomic_DNA"/>
</dbReference>